<evidence type="ECO:0000256" key="1">
    <source>
        <dbReference type="SAM" id="MobiDB-lite"/>
    </source>
</evidence>
<organism evidence="3 4">
    <name type="scientific">Chara braunii</name>
    <name type="common">Braun's stonewort</name>
    <dbReference type="NCBI Taxonomy" id="69332"/>
    <lineage>
        <taxon>Eukaryota</taxon>
        <taxon>Viridiplantae</taxon>
        <taxon>Streptophyta</taxon>
        <taxon>Charophyceae</taxon>
        <taxon>Charales</taxon>
        <taxon>Characeae</taxon>
        <taxon>Chara</taxon>
    </lineage>
</organism>
<feature type="region of interest" description="Disordered" evidence="1">
    <location>
        <begin position="98"/>
        <end position="223"/>
    </location>
</feature>
<protein>
    <recommendedName>
        <fullName evidence="5">DUF4283 domain-containing protein</fullName>
    </recommendedName>
</protein>
<keyword evidence="2" id="KW-0812">Transmembrane</keyword>
<proteinExistence type="predicted"/>
<dbReference type="AlphaFoldDB" id="A0A388LNG7"/>
<sequence>MSREFFWIRCLDVPVSAMGLLKGVIEDAFGSIIKDCTPYKYPLSPDLRDVRFDLTLSAKLRYKERLVVDLWEFGRMDIKVACATTPWCSVCRKYFHKDSDESCPKNKSKSTKDPEDKEGTEGGKKDKGDDGNGGDKERDKGKVDGEKKPDEEDKNGTEKEKSRDDEKSDDKGREKRKGKETSVDGSGRKKQGKQTRKVKPKAKASWRRKGKDKQMREEREPVVFAGKPKRINDQTEGEVMGVSLTALGGPSNSEIISIEKIGDHLISDLQDDNEKLEMIGHSDETSDPEAEEEFEFAVAGLFEAGLIQFDIQKDADKGRRESCETVKLPEGLSALEVTDWLTRREALDYLSSEVFQNQVSVGGLLLGTPGIEQGTTERVTARIQGWVKHYKLSTFGRALVLSVAAFSILWFPLSICLLGQEAYTTIRTTAARYLWKPGAEEGEGYIAKAAWDTVRFPREEGGMGLQDPHLQNLALLAKWVIKALFEYPTKLWVRLA</sequence>
<keyword evidence="2" id="KW-1133">Transmembrane helix</keyword>
<evidence type="ECO:0000313" key="4">
    <source>
        <dbReference type="Proteomes" id="UP000265515"/>
    </source>
</evidence>
<dbReference type="Gramene" id="GBG83763">
    <property type="protein sequence ID" value="GBG83763"/>
    <property type="gene ID" value="CBR_g37564"/>
</dbReference>
<dbReference type="EMBL" id="BFEA01000450">
    <property type="protein sequence ID" value="GBG83763.1"/>
    <property type="molecule type" value="Genomic_DNA"/>
</dbReference>
<dbReference type="Proteomes" id="UP000265515">
    <property type="component" value="Unassembled WGS sequence"/>
</dbReference>
<name>A0A388LNG7_CHABU</name>
<keyword evidence="2" id="KW-0472">Membrane</keyword>
<comment type="caution">
    <text evidence="3">The sequence shown here is derived from an EMBL/GenBank/DDBJ whole genome shotgun (WGS) entry which is preliminary data.</text>
</comment>
<dbReference type="OrthoDB" id="1938625at2759"/>
<reference evidence="3 4" key="1">
    <citation type="journal article" date="2018" name="Cell">
        <title>The Chara Genome: Secondary Complexity and Implications for Plant Terrestrialization.</title>
        <authorList>
            <person name="Nishiyama T."/>
            <person name="Sakayama H."/>
            <person name="Vries J.D."/>
            <person name="Buschmann H."/>
            <person name="Saint-Marcoux D."/>
            <person name="Ullrich K.K."/>
            <person name="Haas F.B."/>
            <person name="Vanderstraeten L."/>
            <person name="Becker D."/>
            <person name="Lang D."/>
            <person name="Vosolsobe S."/>
            <person name="Rombauts S."/>
            <person name="Wilhelmsson P.K.I."/>
            <person name="Janitza P."/>
            <person name="Kern R."/>
            <person name="Heyl A."/>
            <person name="Rumpler F."/>
            <person name="Villalobos L.I.A.C."/>
            <person name="Clay J.M."/>
            <person name="Skokan R."/>
            <person name="Toyoda A."/>
            <person name="Suzuki Y."/>
            <person name="Kagoshima H."/>
            <person name="Schijlen E."/>
            <person name="Tajeshwar N."/>
            <person name="Catarino B."/>
            <person name="Hetherington A.J."/>
            <person name="Saltykova A."/>
            <person name="Bonnot C."/>
            <person name="Breuninger H."/>
            <person name="Symeonidi A."/>
            <person name="Radhakrishnan G.V."/>
            <person name="Van Nieuwerburgh F."/>
            <person name="Deforce D."/>
            <person name="Chang C."/>
            <person name="Karol K.G."/>
            <person name="Hedrich R."/>
            <person name="Ulvskov P."/>
            <person name="Glockner G."/>
            <person name="Delwiche C.F."/>
            <person name="Petrasek J."/>
            <person name="Van de Peer Y."/>
            <person name="Friml J."/>
            <person name="Beilby M."/>
            <person name="Dolan L."/>
            <person name="Kohara Y."/>
            <person name="Sugano S."/>
            <person name="Fujiyama A."/>
            <person name="Delaux P.-M."/>
            <person name="Quint M."/>
            <person name="TheiBen G."/>
            <person name="Hagemann M."/>
            <person name="Harholt J."/>
            <person name="Dunand C."/>
            <person name="Zachgo S."/>
            <person name="Langdale J."/>
            <person name="Maumus F."/>
            <person name="Straeten D.V.D."/>
            <person name="Gould S.B."/>
            <person name="Rensing S.A."/>
        </authorList>
    </citation>
    <scope>NUCLEOTIDE SEQUENCE [LARGE SCALE GENOMIC DNA]</scope>
    <source>
        <strain evidence="3 4">S276</strain>
    </source>
</reference>
<keyword evidence="4" id="KW-1185">Reference proteome</keyword>
<feature type="compositionally biased region" description="Basic and acidic residues" evidence="1">
    <location>
        <begin position="98"/>
        <end position="182"/>
    </location>
</feature>
<evidence type="ECO:0008006" key="5">
    <source>
        <dbReference type="Google" id="ProtNLM"/>
    </source>
</evidence>
<evidence type="ECO:0000256" key="2">
    <source>
        <dbReference type="SAM" id="Phobius"/>
    </source>
</evidence>
<accession>A0A388LNG7</accession>
<feature type="transmembrane region" description="Helical" evidence="2">
    <location>
        <begin position="398"/>
        <end position="418"/>
    </location>
</feature>
<evidence type="ECO:0000313" key="3">
    <source>
        <dbReference type="EMBL" id="GBG83763.1"/>
    </source>
</evidence>
<feature type="compositionally biased region" description="Basic and acidic residues" evidence="1">
    <location>
        <begin position="212"/>
        <end position="221"/>
    </location>
</feature>
<gene>
    <name evidence="3" type="ORF">CBR_g37564</name>
</gene>
<feature type="compositionally biased region" description="Basic residues" evidence="1">
    <location>
        <begin position="188"/>
        <end position="211"/>
    </location>
</feature>